<accession>A0A2Z4FJI5</accession>
<protein>
    <submittedName>
        <fullName evidence="1">Uncharacterized protein</fullName>
    </submittedName>
</protein>
<reference evidence="1 2" key="1">
    <citation type="submission" date="2018-06" db="EMBL/GenBank/DDBJ databases">
        <title>Lujinxingia sediminis gen. nov. sp. nov., a new facultative anaerobic member of the class Deltaproteobacteria, and proposal of Lujinxingaceae fam. nov.</title>
        <authorList>
            <person name="Guo L.-Y."/>
            <person name="Li C.-M."/>
            <person name="Wang S."/>
            <person name="Du Z.-J."/>
        </authorList>
    </citation>
    <scope>NUCLEOTIDE SEQUENCE [LARGE SCALE GENOMIC DNA]</scope>
    <source>
        <strain evidence="1 2">FA350</strain>
    </source>
</reference>
<dbReference type="EMBL" id="CP030032">
    <property type="protein sequence ID" value="AWV88848.1"/>
    <property type="molecule type" value="Genomic_DNA"/>
</dbReference>
<name>A0A2Z4FJI5_9DELT</name>
<dbReference type="OrthoDB" id="369149at2"/>
<evidence type="ECO:0000313" key="2">
    <source>
        <dbReference type="Proteomes" id="UP000249799"/>
    </source>
</evidence>
<dbReference type="Proteomes" id="UP000249799">
    <property type="component" value="Chromosome"/>
</dbReference>
<organism evidence="1 2">
    <name type="scientific">Bradymonas sediminis</name>
    <dbReference type="NCBI Taxonomy" id="1548548"/>
    <lineage>
        <taxon>Bacteria</taxon>
        <taxon>Deltaproteobacteria</taxon>
        <taxon>Bradymonadales</taxon>
        <taxon>Bradymonadaceae</taxon>
        <taxon>Bradymonas</taxon>
    </lineage>
</organism>
<gene>
    <name evidence="1" type="ORF">DN745_05645</name>
</gene>
<dbReference type="AlphaFoldDB" id="A0A2Z4FJI5"/>
<sequence length="249" mass="27974">MISGELGFLSPMAHSVQFSKAGTDFDYVDEGGQDNLYQFMRLQAEFDFKGRHKFIFLYQPLEINTEVVLRRDVRVDDVTFPEGTPMELRYGFPFYRVGYLYDFLEGSERELAIGAALQLRNATIDFKSADGQLFRSNRNVGPVPLLKLRARLPLAEKFWWSFDATGFYAPIKYINGGDSDVTGAILDASLRVGRPLTEEISGFVNLRYLAGGGEGTSKDDDDFGDGYVSNWLHFATVSLGFTYGAEILD</sequence>
<keyword evidence="2" id="KW-1185">Reference proteome</keyword>
<evidence type="ECO:0000313" key="1">
    <source>
        <dbReference type="EMBL" id="AWV88848.1"/>
    </source>
</evidence>
<proteinExistence type="predicted"/>
<dbReference type="KEGG" id="bsed:DN745_05645"/>